<evidence type="ECO:0000256" key="2">
    <source>
        <dbReference type="SAM" id="SignalP"/>
    </source>
</evidence>
<feature type="region of interest" description="Disordered" evidence="1">
    <location>
        <begin position="50"/>
        <end position="71"/>
    </location>
</feature>
<dbReference type="Proteomes" id="UP000677668">
    <property type="component" value="Chromosome 2"/>
</dbReference>
<feature type="chain" id="PRO_5047506777" evidence="2">
    <location>
        <begin position="38"/>
        <end position="444"/>
    </location>
</feature>
<reference evidence="3 4" key="1">
    <citation type="submission" date="2021-03" db="EMBL/GenBank/DDBJ databases">
        <title>Genomic and phenotypic characterization of Chloracidobacterium isolates provides evidence for multiple species.</title>
        <authorList>
            <person name="Saini M.K."/>
            <person name="Costas A.M.G."/>
            <person name="Tank M."/>
            <person name="Bryant D.A."/>
        </authorList>
    </citation>
    <scope>NUCLEOTIDE SEQUENCE [LARGE SCALE GENOMIC DNA]</scope>
    <source>
        <strain evidence="3 4">N</strain>
    </source>
</reference>
<evidence type="ECO:0000313" key="4">
    <source>
        <dbReference type="Proteomes" id="UP000677668"/>
    </source>
</evidence>
<name>A0ABX8B6B1_9BACT</name>
<protein>
    <submittedName>
        <fullName evidence="3">Uncharacterized protein</fullName>
    </submittedName>
</protein>
<sequence length="444" mass="47076">MTVQPVHHPYARHRWPSLAAVLVTLLSFAAFHPPVPAQDRKPAETNLRMTVSETPGRNNGQRTTDLPPTTLSSPVVLWDNGPFNNVNGRASEENTAIPSARSADDFVLTSSATIGTITFDIYASTPTTQPGAVDIYAHSGGIGPVNALPLATYTSTTFTVVGSGFGFDIRRYTVTLSPPLTLAAGRYWVSGYVFGGGSGRGFFANSNGAVPNPEQEGHFRSAFFGYPNWTPQSSDGLPPHFAFTVLGFSKTNVNANVNLVTTLTGLLGSACSPNYLNQFNINANLVNTGAAVLGNPEFQVVELQQANGTPPPNPYRLKTADDYVPCNTGGVVGSTQQVSPAPFNLNPGASVPVAFQLDLPGPIQPRRFRFFVDVFAVVGGVSEHVPDGGKGLKRERLGQLAIEVTGFDRSGEPQLSARFVPERKGNGKGIGVGVQGVKGALVRR</sequence>
<keyword evidence="4" id="KW-1185">Reference proteome</keyword>
<accession>A0ABX8B6B1</accession>
<feature type="signal peptide" evidence="2">
    <location>
        <begin position="1"/>
        <end position="37"/>
    </location>
</feature>
<evidence type="ECO:0000256" key="1">
    <source>
        <dbReference type="SAM" id="MobiDB-lite"/>
    </source>
</evidence>
<dbReference type="RefSeq" id="WP_211423366.1">
    <property type="nucleotide sequence ID" value="NZ_CP072643.1"/>
</dbReference>
<proteinExistence type="predicted"/>
<feature type="compositionally biased region" description="Polar residues" evidence="1">
    <location>
        <begin position="50"/>
        <end position="62"/>
    </location>
</feature>
<organism evidence="3 4">
    <name type="scientific">Chloracidobacterium sp. N</name>
    <dbReference type="NCBI Taxonomy" id="2821540"/>
    <lineage>
        <taxon>Bacteria</taxon>
        <taxon>Pseudomonadati</taxon>
        <taxon>Acidobacteriota</taxon>
        <taxon>Terriglobia</taxon>
        <taxon>Terriglobales</taxon>
        <taxon>Acidobacteriaceae</taxon>
        <taxon>Chloracidobacterium</taxon>
        <taxon>Chloracidobacterium aggregatum</taxon>
    </lineage>
</organism>
<evidence type="ECO:0000313" key="3">
    <source>
        <dbReference type="EMBL" id="QUV95126.1"/>
    </source>
</evidence>
<keyword evidence="2" id="KW-0732">Signal</keyword>
<dbReference type="EMBL" id="CP072643">
    <property type="protein sequence ID" value="QUV95126.1"/>
    <property type="molecule type" value="Genomic_DNA"/>
</dbReference>
<gene>
    <name evidence="3" type="ORF">J8C05_13970</name>
</gene>